<reference evidence="1 2" key="1">
    <citation type="submission" date="2022-05" db="EMBL/GenBank/DDBJ databases">
        <title>Genome Resource of Streptomyces lavenduligriseus GA1-1, a Strain with Broad-Spectrum Antifungal Activity against Phytopathogenic Fungi.</title>
        <authorList>
            <person name="Qi D."/>
        </authorList>
    </citation>
    <scope>NUCLEOTIDE SEQUENCE [LARGE SCALE GENOMIC DNA]</scope>
    <source>
        <strain evidence="1 2">GA1-1</strain>
    </source>
</reference>
<dbReference type="EMBL" id="JAMCCK010000041">
    <property type="protein sequence ID" value="MCL3997107.1"/>
    <property type="molecule type" value="Genomic_DNA"/>
</dbReference>
<organism evidence="1 2">
    <name type="scientific">Streptomyces lavenduligriseus</name>
    <dbReference type="NCBI Taxonomy" id="67315"/>
    <lineage>
        <taxon>Bacteria</taxon>
        <taxon>Bacillati</taxon>
        <taxon>Actinomycetota</taxon>
        <taxon>Actinomycetes</taxon>
        <taxon>Kitasatosporales</taxon>
        <taxon>Streptomycetaceae</taxon>
        <taxon>Streptomyces</taxon>
    </lineage>
</organism>
<accession>A0ABT0P045</accession>
<evidence type="ECO:0000313" key="1">
    <source>
        <dbReference type="EMBL" id="MCL3997107.1"/>
    </source>
</evidence>
<name>A0ABT0P045_9ACTN</name>
<dbReference type="SUPFAM" id="SSF51905">
    <property type="entry name" value="FAD/NAD(P)-binding domain"/>
    <property type="match status" value="1"/>
</dbReference>
<dbReference type="Pfam" id="PF13450">
    <property type="entry name" value="NAD_binding_8"/>
    <property type="match status" value="1"/>
</dbReference>
<dbReference type="PANTHER" id="PTHR10668:SF105">
    <property type="entry name" value="DEHYDROGENASE-RELATED"/>
    <property type="match status" value="1"/>
</dbReference>
<gene>
    <name evidence="1" type="ORF">M4438_27000</name>
</gene>
<evidence type="ECO:0000313" key="2">
    <source>
        <dbReference type="Proteomes" id="UP001202052"/>
    </source>
</evidence>
<keyword evidence="2" id="KW-1185">Reference proteome</keyword>
<dbReference type="RefSeq" id="WP_249492010.1">
    <property type="nucleotide sequence ID" value="NZ_JAMCCK010000041.1"/>
</dbReference>
<dbReference type="PANTHER" id="PTHR10668">
    <property type="entry name" value="PHYTOENE DEHYDROGENASE"/>
    <property type="match status" value="1"/>
</dbReference>
<comment type="caution">
    <text evidence="1">The sequence shown here is derived from an EMBL/GenBank/DDBJ whole genome shotgun (WGS) entry which is preliminary data.</text>
</comment>
<dbReference type="Gene3D" id="3.50.50.60">
    <property type="entry name" value="FAD/NAD(P)-binding domain"/>
    <property type="match status" value="1"/>
</dbReference>
<sequence length="473" mass="49346">MTTAVVVGSGPNGLAAALTLAARGVRVRVVEAADVLGGGVRSAELTLPGLVHDECSGIHPLGPGSKFAQRFDLAGAGLTWRWAPAEFAHPLDGGRGAVAVRSVTATAAGLGAGGPGWRRTFGPLTERFGTISQEFLRPVPHLPHHPLHLARFGACAGLPATLLARRFGSPEARALWIGVAAHAFRPLGTLASSAIGVAMVMAAHACGWPVAQGGSAAIRDAIVRRAAEYGVAFETGRRVTSLAELGGPDLVMLDTSPSAAVRIAGDRLPAGVRRAYTRYRHGPGAFKVDYAVEGGVPWAHEGSRLACTVHLGGQVAEIAAAERDVAAGRMPERPFVLVGQQYLADESRSAGDVHPLYTYAHVPAGYTGDATEAITAQIERYAPGFRDRVRATYVRSTTELSRRNENHVGGDIVAGANDARQLVFRPRAALDPYATGIPGVYLCSAATPPGAGAHGMCGYNAARRALAWLRKVS</sequence>
<proteinExistence type="predicted"/>
<dbReference type="InterPro" id="IPR036188">
    <property type="entry name" value="FAD/NAD-bd_sf"/>
</dbReference>
<dbReference type="Proteomes" id="UP001202052">
    <property type="component" value="Unassembled WGS sequence"/>
</dbReference>
<protein>
    <submittedName>
        <fullName evidence="1">NAD(P)/FAD-dependent oxidoreductase</fullName>
    </submittedName>
</protein>